<dbReference type="Proteomes" id="UP000475582">
    <property type="component" value="Unassembled WGS sequence"/>
</dbReference>
<dbReference type="AlphaFoldDB" id="A0A6L6PRS3"/>
<gene>
    <name evidence="2" type="ORF">GM676_25555</name>
</gene>
<keyword evidence="3" id="KW-1185">Reference proteome</keyword>
<feature type="coiled-coil region" evidence="1">
    <location>
        <begin position="51"/>
        <end position="78"/>
    </location>
</feature>
<evidence type="ECO:0000313" key="2">
    <source>
        <dbReference type="EMBL" id="MTV40935.1"/>
    </source>
</evidence>
<dbReference type="RefSeq" id="WP_155467022.1">
    <property type="nucleotide sequence ID" value="NZ_WNKY01000043.1"/>
</dbReference>
<keyword evidence="1" id="KW-0175">Coiled coil</keyword>
<comment type="caution">
    <text evidence="2">The sequence shown here is derived from an EMBL/GenBank/DDBJ whole genome shotgun (WGS) entry which is preliminary data.</text>
</comment>
<name>A0A6L6PRS3_9BURK</name>
<accession>A0A6L6PRS3</accession>
<reference evidence="2 3" key="1">
    <citation type="submission" date="2019-11" db="EMBL/GenBank/DDBJ databases">
        <title>Type strains purchased from KCTC, JCM and DSMZ.</title>
        <authorList>
            <person name="Lu H."/>
        </authorList>
    </citation>
    <scope>NUCLEOTIDE SEQUENCE [LARGE SCALE GENOMIC DNA]</scope>
    <source>
        <strain evidence="2 3">KCTC 22382</strain>
    </source>
</reference>
<sequence length="137" mass="14961">METPTEKAYVDARLETVIEKVNGEIRAQQISNNARFDKLEQALAFGFQSMRDEVNLKLAQNEAQLQKIANEVTKSQSEIVKSQSGIIKWVVGAMFTSSALTISTVSFLLSQSAPRNNAPIVIYAQPTPPAAPAKAQP</sequence>
<evidence type="ECO:0000313" key="3">
    <source>
        <dbReference type="Proteomes" id="UP000475582"/>
    </source>
</evidence>
<organism evidence="2 3">
    <name type="scientific">Duganella radicis</name>
    <dbReference type="NCBI Taxonomy" id="551988"/>
    <lineage>
        <taxon>Bacteria</taxon>
        <taxon>Pseudomonadati</taxon>
        <taxon>Pseudomonadota</taxon>
        <taxon>Betaproteobacteria</taxon>
        <taxon>Burkholderiales</taxon>
        <taxon>Oxalobacteraceae</taxon>
        <taxon>Telluria group</taxon>
        <taxon>Duganella</taxon>
    </lineage>
</organism>
<proteinExistence type="predicted"/>
<protein>
    <submittedName>
        <fullName evidence="2">Uncharacterized protein</fullName>
    </submittedName>
</protein>
<dbReference type="EMBL" id="WNKY01000043">
    <property type="protein sequence ID" value="MTV40935.1"/>
    <property type="molecule type" value="Genomic_DNA"/>
</dbReference>
<dbReference type="OrthoDB" id="8781010at2"/>
<evidence type="ECO:0000256" key="1">
    <source>
        <dbReference type="SAM" id="Coils"/>
    </source>
</evidence>